<dbReference type="EMBL" id="OX459124">
    <property type="protein sequence ID" value="CAI9113645.1"/>
    <property type="molecule type" value="Genomic_DNA"/>
</dbReference>
<dbReference type="AlphaFoldDB" id="A0AAV1E0H4"/>
<dbReference type="GO" id="GO:0010030">
    <property type="term" value="P:positive regulation of seed germination"/>
    <property type="evidence" value="ECO:0007669"/>
    <property type="project" value="TreeGrafter"/>
</dbReference>
<dbReference type="Proteomes" id="UP001161247">
    <property type="component" value="Chromosome 7"/>
</dbReference>
<dbReference type="InterPro" id="IPR008914">
    <property type="entry name" value="PEBP"/>
</dbReference>
<name>A0AAV1E0H4_OLDCO</name>
<dbReference type="GO" id="GO:0009737">
    <property type="term" value="P:response to abscisic acid"/>
    <property type="evidence" value="ECO:0007669"/>
    <property type="project" value="TreeGrafter"/>
</dbReference>
<evidence type="ECO:0000313" key="2">
    <source>
        <dbReference type="EMBL" id="CAI9113645.1"/>
    </source>
</evidence>
<evidence type="ECO:0000256" key="1">
    <source>
        <dbReference type="ARBA" id="ARBA00007091"/>
    </source>
</evidence>
<dbReference type="PROSITE" id="PS01220">
    <property type="entry name" value="PBP"/>
    <property type="match status" value="1"/>
</dbReference>
<dbReference type="InterPro" id="IPR036610">
    <property type="entry name" value="PEBP-like_sf"/>
</dbReference>
<dbReference type="SUPFAM" id="SSF49777">
    <property type="entry name" value="PEBP-like"/>
    <property type="match status" value="1"/>
</dbReference>
<comment type="similarity">
    <text evidence="1">Belongs to the phosphatidylethanolamine-binding protein family.</text>
</comment>
<accession>A0AAV1E0H4</accession>
<gene>
    <name evidence="2" type="ORF">OLC1_LOCUS20613</name>
</gene>
<dbReference type="PANTHER" id="PTHR11362:SF82">
    <property type="entry name" value="PHOSPHATIDYLETHANOLAMINE-BINDING PROTEIN 4"/>
    <property type="match status" value="1"/>
</dbReference>
<dbReference type="PANTHER" id="PTHR11362">
    <property type="entry name" value="PHOSPHATIDYLETHANOLAMINE-BINDING PROTEIN"/>
    <property type="match status" value="1"/>
</dbReference>
<reference evidence="2" key="1">
    <citation type="submission" date="2023-03" db="EMBL/GenBank/DDBJ databases">
        <authorList>
            <person name="Julca I."/>
        </authorList>
    </citation>
    <scope>NUCLEOTIDE SEQUENCE</scope>
</reference>
<dbReference type="InterPro" id="IPR035810">
    <property type="entry name" value="PEBP_euk"/>
</dbReference>
<proteinExistence type="inferred from homology"/>
<keyword evidence="3" id="KW-1185">Reference proteome</keyword>
<dbReference type="CDD" id="cd00866">
    <property type="entry name" value="PEBP_euk"/>
    <property type="match status" value="1"/>
</dbReference>
<sequence length="173" mass="19367">MASNVDAFVVVERVINDVVDMFIPSVNMAVYFEDKQVINASDIKPSLAVITPRVNISGDPNLSYTLVMTDPDAPSPSEPNLREWAHWIVTDIPGCGTVSEGKEILAYSPPRPKVGIHRYIMVLFEQKEPLGFLAPPSSRAHFYTREFAYQVNLGPPVAVVYFYAQREPSGRRR</sequence>
<organism evidence="2 3">
    <name type="scientific">Oldenlandia corymbosa var. corymbosa</name>
    <dbReference type="NCBI Taxonomy" id="529605"/>
    <lineage>
        <taxon>Eukaryota</taxon>
        <taxon>Viridiplantae</taxon>
        <taxon>Streptophyta</taxon>
        <taxon>Embryophyta</taxon>
        <taxon>Tracheophyta</taxon>
        <taxon>Spermatophyta</taxon>
        <taxon>Magnoliopsida</taxon>
        <taxon>eudicotyledons</taxon>
        <taxon>Gunneridae</taxon>
        <taxon>Pentapetalae</taxon>
        <taxon>asterids</taxon>
        <taxon>lamiids</taxon>
        <taxon>Gentianales</taxon>
        <taxon>Rubiaceae</taxon>
        <taxon>Rubioideae</taxon>
        <taxon>Spermacoceae</taxon>
        <taxon>Hedyotis-Oldenlandia complex</taxon>
        <taxon>Oldenlandia</taxon>
    </lineage>
</organism>
<dbReference type="InterPro" id="IPR001858">
    <property type="entry name" value="Phosphatidylethanolamine-bd_CS"/>
</dbReference>
<evidence type="ECO:0000313" key="3">
    <source>
        <dbReference type="Proteomes" id="UP001161247"/>
    </source>
</evidence>
<protein>
    <submittedName>
        <fullName evidence="2">OLC1v1014284C1</fullName>
    </submittedName>
</protein>
<dbReference type="Pfam" id="PF01161">
    <property type="entry name" value="PBP"/>
    <property type="match status" value="1"/>
</dbReference>
<dbReference type="Gene3D" id="3.90.280.10">
    <property type="entry name" value="PEBP-like"/>
    <property type="match status" value="1"/>
</dbReference>